<dbReference type="SUPFAM" id="SSF55729">
    <property type="entry name" value="Acyl-CoA N-acyltransferases (Nat)"/>
    <property type="match status" value="1"/>
</dbReference>
<dbReference type="InterPro" id="IPR016181">
    <property type="entry name" value="Acyl_CoA_acyltransferase"/>
</dbReference>
<dbReference type="RefSeq" id="WP_065185742.1">
    <property type="nucleotide sequence ID" value="NZ_JAAAFA010000001.1"/>
</dbReference>
<keyword evidence="1" id="KW-0808">Transferase</keyword>
<dbReference type="EMBL" id="NJGC01000002">
    <property type="protein sequence ID" value="PAM74184.1"/>
    <property type="molecule type" value="Genomic_DNA"/>
</dbReference>
<dbReference type="Gene3D" id="3.40.630.30">
    <property type="match status" value="1"/>
</dbReference>
<comment type="caution">
    <text evidence="1">The sequence shown here is derived from an EMBL/GenBank/DDBJ whole genome shotgun (WGS) entry which is preliminary data.</text>
</comment>
<accession>A0A270NPW3</accession>
<dbReference type="GO" id="GO:0016740">
    <property type="term" value="F:transferase activity"/>
    <property type="evidence" value="ECO:0007669"/>
    <property type="project" value="UniProtKB-KW"/>
</dbReference>
<dbReference type="AlphaFoldDB" id="A0A270NPW3"/>
<evidence type="ECO:0000313" key="2">
    <source>
        <dbReference type="Proteomes" id="UP000216433"/>
    </source>
</evidence>
<name>A0A270NPW3_STEMA</name>
<sequence>MVWRASDTHRAWMTNRATYTHLAPLRPVLRRHLLHLQATPITLRSFQRTDLPRWRTFDDRRQRGQRPSYGIDEEARFLASVHRSRLQEDNDLLVLGVFDDAQGILHDQLHVRLQSLHSRCAELQSLQHRNAHPQAALRALCPFLFDNVGLHRIFVLLPPGCTTPFAQALQALGFMREGILRDFHLDAEGWHDRQLLALTAPAWRSHLQRIG</sequence>
<evidence type="ECO:0000313" key="1">
    <source>
        <dbReference type="EMBL" id="PAM74184.1"/>
    </source>
</evidence>
<gene>
    <name evidence="1" type="ORF">CEK00_02300</name>
</gene>
<organism evidence="1 2">
    <name type="scientific">Stenotrophomonas maltophilia</name>
    <name type="common">Pseudomonas maltophilia</name>
    <name type="synonym">Xanthomonas maltophilia</name>
    <dbReference type="NCBI Taxonomy" id="40324"/>
    <lineage>
        <taxon>Bacteria</taxon>
        <taxon>Pseudomonadati</taxon>
        <taxon>Pseudomonadota</taxon>
        <taxon>Gammaproteobacteria</taxon>
        <taxon>Lysobacterales</taxon>
        <taxon>Lysobacteraceae</taxon>
        <taxon>Stenotrophomonas</taxon>
        <taxon>Stenotrophomonas maltophilia group</taxon>
    </lineage>
</organism>
<dbReference type="Proteomes" id="UP000216433">
    <property type="component" value="Unassembled WGS sequence"/>
</dbReference>
<proteinExistence type="predicted"/>
<protein>
    <submittedName>
        <fullName evidence="1">GNAT family N-acetyltransferase</fullName>
    </submittedName>
</protein>
<reference evidence="1 2" key="1">
    <citation type="submission" date="2017-06" db="EMBL/GenBank/DDBJ databases">
        <title>Genome sequencing and assembly of Stenotrophomonas maltophilia DF07.</title>
        <authorList>
            <person name="Iyer R."/>
        </authorList>
    </citation>
    <scope>NUCLEOTIDE SEQUENCE [LARGE SCALE GENOMIC DNA]</scope>
    <source>
        <strain evidence="1 2">DF07</strain>
    </source>
</reference>